<keyword evidence="5" id="KW-0449">Lipoprotein</keyword>
<dbReference type="InterPro" id="IPR050490">
    <property type="entry name" value="Bact_solute-bd_prot1"/>
</dbReference>
<protein>
    <recommendedName>
        <fullName evidence="9">ABC transporter substrate-binding protein</fullName>
    </recommendedName>
</protein>
<evidence type="ECO:0000256" key="3">
    <source>
        <dbReference type="ARBA" id="ARBA00023136"/>
    </source>
</evidence>
<name>A0ABP3FJN2_9BACI</name>
<keyword evidence="4" id="KW-0564">Palmitate</keyword>
<comment type="caution">
    <text evidence="7">The sequence shown here is derived from an EMBL/GenBank/DDBJ whole genome shotgun (WGS) entry which is preliminary data.</text>
</comment>
<gene>
    <name evidence="7" type="ORF">GCM10008967_04140</name>
</gene>
<keyword evidence="2 6" id="KW-0732">Signal</keyword>
<dbReference type="PROSITE" id="PS51257">
    <property type="entry name" value="PROKAR_LIPOPROTEIN"/>
    <property type="match status" value="1"/>
</dbReference>
<organism evidence="7 8">
    <name type="scientific">Bacillus carboniphilus</name>
    <dbReference type="NCBI Taxonomy" id="86663"/>
    <lineage>
        <taxon>Bacteria</taxon>
        <taxon>Bacillati</taxon>
        <taxon>Bacillota</taxon>
        <taxon>Bacilli</taxon>
        <taxon>Bacillales</taxon>
        <taxon>Bacillaceae</taxon>
        <taxon>Bacillus</taxon>
    </lineage>
</organism>
<feature type="chain" id="PRO_5047402314" description="ABC transporter substrate-binding protein" evidence="6">
    <location>
        <begin position="20"/>
        <end position="494"/>
    </location>
</feature>
<proteinExistence type="predicted"/>
<evidence type="ECO:0000256" key="2">
    <source>
        <dbReference type="ARBA" id="ARBA00022729"/>
    </source>
</evidence>
<keyword evidence="1" id="KW-1003">Cell membrane</keyword>
<accession>A0ABP3FJN2</accession>
<evidence type="ECO:0000256" key="5">
    <source>
        <dbReference type="ARBA" id="ARBA00023288"/>
    </source>
</evidence>
<evidence type="ECO:0000256" key="1">
    <source>
        <dbReference type="ARBA" id="ARBA00022475"/>
    </source>
</evidence>
<keyword evidence="3" id="KW-0472">Membrane</keyword>
<dbReference type="RefSeq" id="WP_343795900.1">
    <property type="nucleotide sequence ID" value="NZ_BAAADJ010000004.1"/>
</dbReference>
<dbReference type="InterPro" id="IPR006059">
    <property type="entry name" value="SBP"/>
</dbReference>
<evidence type="ECO:0008006" key="9">
    <source>
        <dbReference type="Google" id="ProtNLM"/>
    </source>
</evidence>
<sequence length="494" mass="56088">MKKSFLLLISLFMVLGLLAACSPDKEDTKQDNKDNDGEATTIQIVMKDDNSSNPVSEPYFDAIEKGLLEDENIKVNFELVDLPQGNYAEKLNLLLYSGEIPDMIYFQGGDQAIAEQGLLEDLRPYIEDSKYLKDIIQPYNEQRLENYPYLLWVKPLAPKVPVIRGDWFNQMETSAALMENPTVDNYYAFFKELVEKQPGGNGKPAYALTVAGDIAEIDFTFDMAFGINQTWLKKDDGTYEYARVSQQQKEKLEFYHKLYADGLLDPQFLTKQWDTKEKAFYDSEAAVIPGTAGKVIDIYDGKMVQVNGDDASLVLLPPAKGEFQGYGATDVTKESRGIAISSQSENKELVFKILDYMASPQGQMIDRFGFEGEHYNIVDGNIELTDKYYSEWFARFWEPVEFTSPTPVSEKTPLLGESASKSLEDAQEFYAEDNSFIIPEEYVANWDAMQNLYKEFTTDVITGKRPISDFDAFVEDWYSAGGEQITEYANETLK</sequence>
<dbReference type="PANTHER" id="PTHR43649:SF33">
    <property type="entry name" value="POLYGALACTURONAN_RHAMNOGALACTURONAN-BINDING PROTEIN YTCQ"/>
    <property type="match status" value="1"/>
</dbReference>
<dbReference type="Proteomes" id="UP001500782">
    <property type="component" value="Unassembled WGS sequence"/>
</dbReference>
<reference evidence="8" key="1">
    <citation type="journal article" date="2019" name="Int. J. Syst. Evol. Microbiol.">
        <title>The Global Catalogue of Microorganisms (GCM) 10K type strain sequencing project: providing services to taxonomists for standard genome sequencing and annotation.</title>
        <authorList>
            <consortium name="The Broad Institute Genomics Platform"/>
            <consortium name="The Broad Institute Genome Sequencing Center for Infectious Disease"/>
            <person name="Wu L."/>
            <person name="Ma J."/>
        </authorList>
    </citation>
    <scope>NUCLEOTIDE SEQUENCE [LARGE SCALE GENOMIC DNA]</scope>
    <source>
        <strain evidence="8">JCM 9731</strain>
    </source>
</reference>
<keyword evidence="8" id="KW-1185">Reference proteome</keyword>
<dbReference type="PANTHER" id="PTHR43649">
    <property type="entry name" value="ARABINOSE-BINDING PROTEIN-RELATED"/>
    <property type="match status" value="1"/>
</dbReference>
<evidence type="ECO:0000313" key="7">
    <source>
        <dbReference type="EMBL" id="GAA0316710.1"/>
    </source>
</evidence>
<evidence type="ECO:0000256" key="4">
    <source>
        <dbReference type="ARBA" id="ARBA00023139"/>
    </source>
</evidence>
<dbReference type="Gene3D" id="3.40.190.10">
    <property type="entry name" value="Periplasmic binding protein-like II"/>
    <property type="match status" value="2"/>
</dbReference>
<evidence type="ECO:0000313" key="8">
    <source>
        <dbReference type="Proteomes" id="UP001500782"/>
    </source>
</evidence>
<evidence type="ECO:0000256" key="6">
    <source>
        <dbReference type="SAM" id="SignalP"/>
    </source>
</evidence>
<dbReference type="SUPFAM" id="SSF53850">
    <property type="entry name" value="Periplasmic binding protein-like II"/>
    <property type="match status" value="1"/>
</dbReference>
<feature type="signal peptide" evidence="6">
    <location>
        <begin position="1"/>
        <end position="19"/>
    </location>
</feature>
<dbReference type="EMBL" id="BAAADJ010000004">
    <property type="protein sequence ID" value="GAA0316710.1"/>
    <property type="molecule type" value="Genomic_DNA"/>
</dbReference>
<dbReference type="Pfam" id="PF01547">
    <property type="entry name" value="SBP_bac_1"/>
    <property type="match status" value="1"/>
</dbReference>